<dbReference type="InterPro" id="IPR050775">
    <property type="entry name" value="FAD-binding_Monooxygenases"/>
</dbReference>
<keyword evidence="4" id="KW-0274">FAD</keyword>
<proteinExistence type="inferred from homology"/>
<keyword evidence="5" id="KW-0521">NADP</keyword>
<gene>
    <name evidence="8" type="ORF">HNR68_003408</name>
</gene>
<dbReference type="Gene3D" id="3.50.50.60">
    <property type="entry name" value="FAD/NAD(P)-binding domain"/>
    <property type="match status" value="2"/>
</dbReference>
<comment type="cofactor">
    <cofactor evidence="1">
        <name>FAD</name>
        <dbReference type="ChEBI" id="CHEBI:57692"/>
    </cofactor>
</comment>
<keyword evidence="7 8" id="KW-0503">Monooxygenase</keyword>
<protein>
    <submittedName>
        <fullName evidence="8">Cyclohexanone monooxygenase</fullName>
        <ecNumber evidence="8">1.14.13.22</ecNumber>
    </submittedName>
</protein>
<comment type="similarity">
    <text evidence="2">Belongs to the FAD-binding monooxygenase family.</text>
</comment>
<evidence type="ECO:0000256" key="3">
    <source>
        <dbReference type="ARBA" id="ARBA00022630"/>
    </source>
</evidence>
<sequence>MDEDRPQLDALIIGAGFAGMYMLKTLRDRGFRVHVYERGGDVGGTWYWNRYPGARCDVESLFYCYSFSEELQQEWQWTERYPAQPEILRYARHVADRFDLRRDITFRTEVRSAAYDEARDQWVVRTDDEELTTRFLITAVGCLSAAQTPDFPGIDDFRGEAYHTADWPHEGVDLTGKRVGVIGTGSSGIQAIPVIAEQAAHLTVFQRTAQYSVPAHNRPLTDEEQRQVKARYAQLRAEALRTQAGILCERHEVNAVDVPREELQAELERRWRLGGLTFCAAYQDTLVDPAANELFAEFVRDKIRSIVHDPDTAELLCPRDFPIGTKRICVDTGYFATYNRPNVSLVDVRRNPISAITPTGLRAGDREHELDVIVFATGFDAMTGPLTRIDIRGSGGRRLADEWDAGPRTYLGLACAGFPNMFTITGPGSPSVLSNMIVSIEQHVEWIAEHLEHLRDNGVRRSEADPEAQRQWSAHVDEVAAETLYPRAASWYMGANVPGKPRVFMPYVGGVDVYRDICDDVAANGYRGFRLAG</sequence>
<dbReference type="Pfam" id="PF13738">
    <property type="entry name" value="Pyr_redox_3"/>
    <property type="match status" value="1"/>
</dbReference>
<dbReference type="Proteomes" id="UP000587002">
    <property type="component" value="Unassembled WGS sequence"/>
</dbReference>
<dbReference type="SUPFAM" id="SSF51905">
    <property type="entry name" value="FAD/NAD(P)-binding domain"/>
    <property type="match status" value="2"/>
</dbReference>
<name>A0A853AL55_9PSEU</name>
<evidence type="ECO:0000256" key="5">
    <source>
        <dbReference type="ARBA" id="ARBA00022857"/>
    </source>
</evidence>
<evidence type="ECO:0000256" key="7">
    <source>
        <dbReference type="ARBA" id="ARBA00023033"/>
    </source>
</evidence>
<dbReference type="RefSeq" id="WP_179722325.1">
    <property type="nucleotide sequence ID" value="NZ_BAABFH010000001.1"/>
</dbReference>
<evidence type="ECO:0000256" key="4">
    <source>
        <dbReference type="ARBA" id="ARBA00022827"/>
    </source>
</evidence>
<dbReference type="GO" id="GO:0018667">
    <property type="term" value="F:cyclohexanone monooxygenase activity"/>
    <property type="evidence" value="ECO:0007669"/>
    <property type="project" value="UniProtKB-EC"/>
</dbReference>
<accession>A0A853AL55</accession>
<organism evidence="8 9">
    <name type="scientific">Saccharopolyspora hordei</name>
    <dbReference type="NCBI Taxonomy" id="1838"/>
    <lineage>
        <taxon>Bacteria</taxon>
        <taxon>Bacillati</taxon>
        <taxon>Actinomycetota</taxon>
        <taxon>Actinomycetes</taxon>
        <taxon>Pseudonocardiales</taxon>
        <taxon>Pseudonocardiaceae</taxon>
        <taxon>Saccharopolyspora</taxon>
    </lineage>
</organism>
<keyword evidence="9" id="KW-1185">Reference proteome</keyword>
<dbReference type="InterPro" id="IPR036188">
    <property type="entry name" value="FAD/NAD-bd_sf"/>
</dbReference>
<comment type="caution">
    <text evidence="8">The sequence shown here is derived from an EMBL/GenBank/DDBJ whole genome shotgun (WGS) entry which is preliminary data.</text>
</comment>
<dbReference type="AlphaFoldDB" id="A0A853AL55"/>
<dbReference type="EC" id="1.14.13.22" evidence="8"/>
<dbReference type="PANTHER" id="PTHR43098">
    <property type="entry name" value="L-ORNITHINE N(5)-MONOOXYGENASE-RELATED"/>
    <property type="match status" value="1"/>
</dbReference>
<keyword evidence="6 8" id="KW-0560">Oxidoreductase</keyword>
<dbReference type="EMBL" id="JACCFJ010000001">
    <property type="protein sequence ID" value="NYI84778.1"/>
    <property type="molecule type" value="Genomic_DNA"/>
</dbReference>
<evidence type="ECO:0000256" key="1">
    <source>
        <dbReference type="ARBA" id="ARBA00001974"/>
    </source>
</evidence>
<evidence type="ECO:0000313" key="9">
    <source>
        <dbReference type="Proteomes" id="UP000587002"/>
    </source>
</evidence>
<evidence type="ECO:0000313" key="8">
    <source>
        <dbReference type="EMBL" id="NYI84778.1"/>
    </source>
</evidence>
<keyword evidence="3" id="KW-0285">Flavoprotein</keyword>
<evidence type="ECO:0000256" key="2">
    <source>
        <dbReference type="ARBA" id="ARBA00010139"/>
    </source>
</evidence>
<reference evidence="8 9" key="1">
    <citation type="submission" date="2020-07" db="EMBL/GenBank/DDBJ databases">
        <title>Sequencing the genomes of 1000 actinobacteria strains.</title>
        <authorList>
            <person name="Klenk H.-P."/>
        </authorList>
    </citation>
    <scope>NUCLEOTIDE SEQUENCE [LARGE SCALE GENOMIC DNA]</scope>
    <source>
        <strain evidence="8 9">DSM 44065</strain>
    </source>
</reference>
<evidence type="ECO:0000256" key="6">
    <source>
        <dbReference type="ARBA" id="ARBA00023002"/>
    </source>
</evidence>
<dbReference type="PANTHER" id="PTHR43098:SF3">
    <property type="entry name" value="L-ORNITHINE N(5)-MONOOXYGENASE-RELATED"/>
    <property type="match status" value="1"/>
</dbReference>